<proteinExistence type="predicted"/>
<feature type="domain" description="AB hydrolase-1" evidence="1">
    <location>
        <begin position="21"/>
        <end position="246"/>
    </location>
</feature>
<dbReference type="PANTHER" id="PTHR43798:SF33">
    <property type="entry name" value="HYDROLASE, PUTATIVE (AFU_ORTHOLOGUE AFUA_2G14860)-RELATED"/>
    <property type="match status" value="1"/>
</dbReference>
<dbReference type="PATRIC" id="fig|369723.5.peg.2876"/>
<dbReference type="HOGENOM" id="CLU_078797_0_0_11"/>
<sequence length="262" mass="28643">MKSGAPPVHELSPGAPGGDLVVLAHGLEDSWESWRPLARAFDPRWRVLVLDLPWRPGNDYRWRRQESAAGWLAAGLQRLPRPPDTIVAHSFGANATLELMAAGHSSARAAVLICPLYCPPEQPVTWQVFDRARRTFDRHIRDGLRLRLGQRLRTLDEAVLDGMIAKAIDRIGPAGFLTVFDQFIGSGTLALSTVTTPTLILAGGADPTLSPAAAATLGRDMPRATLLVHEHYDHFCHVRHAVEVAEQATRFVGEVGEVAVRP</sequence>
<keyword evidence="3" id="KW-1185">Reference proteome</keyword>
<dbReference type="eggNOG" id="COG2267">
    <property type="taxonomic scope" value="Bacteria"/>
</dbReference>
<dbReference type="RefSeq" id="WP_012014013.1">
    <property type="nucleotide sequence ID" value="NC_009380.1"/>
</dbReference>
<evidence type="ECO:0000313" key="2">
    <source>
        <dbReference type="EMBL" id="ABP55232.1"/>
    </source>
</evidence>
<dbReference type="Pfam" id="PF12697">
    <property type="entry name" value="Abhydrolase_6"/>
    <property type="match status" value="1"/>
</dbReference>
<accession>A4X8N2</accession>
<name>A4X8N2_SALTO</name>
<protein>
    <submittedName>
        <fullName evidence="2">Alpha/beta hydrolase fold</fullName>
    </submittedName>
</protein>
<dbReference type="SUPFAM" id="SSF53474">
    <property type="entry name" value="alpha/beta-Hydrolases"/>
    <property type="match status" value="1"/>
</dbReference>
<dbReference type="InterPro" id="IPR000073">
    <property type="entry name" value="AB_hydrolase_1"/>
</dbReference>
<dbReference type="EMBL" id="CP000667">
    <property type="protein sequence ID" value="ABP55232.1"/>
    <property type="molecule type" value="Genomic_DNA"/>
</dbReference>
<dbReference type="GO" id="GO:0016020">
    <property type="term" value="C:membrane"/>
    <property type="evidence" value="ECO:0007669"/>
    <property type="project" value="TreeGrafter"/>
</dbReference>
<dbReference type="KEGG" id="stp:Strop_2791"/>
<dbReference type="InterPro" id="IPR029058">
    <property type="entry name" value="AB_hydrolase_fold"/>
</dbReference>
<evidence type="ECO:0000313" key="3">
    <source>
        <dbReference type="Proteomes" id="UP000000235"/>
    </source>
</evidence>
<reference evidence="3" key="1">
    <citation type="journal article" date="2007" name="Proc. Natl. Acad. Sci. U.S.A.">
        <title>Genome sequencing reveals complex secondary metabolome in the marine actinomycete Salinispora tropica.</title>
        <authorList>
            <person name="Udwary D.W."/>
            <person name="Zeigler L."/>
            <person name="Asolkar R.N."/>
            <person name="Singan V."/>
            <person name="Lapidus A."/>
            <person name="Fenical W."/>
            <person name="Jensen P.R."/>
            <person name="Moore B.S."/>
        </authorList>
    </citation>
    <scope>NUCLEOTIDE SEQUENCE [LARGE SCALE GENOMIC DNA]</scope>
    <source>
        <strain evidence="3">ATCC BAA-916 / DSM 44818 / CNB-440</strain>
    </source>
</reference>
<dbReference type="Gene3D" id="3.40.50.1820">
    <property type="entry name" value="alpha/beta hydrolase"/>
    <property type="match status" value="1"/>
</dbReference>
<dbReference type="AlphaFoldDB" id="A4X8N2"/>
<organism evidence="2 3">
    <name type="scientific">Salinispora tropica (strain ATCC BAA-916 / DSM 44818 / JCM 13857 / NBRC 105044 / CNB-440)</name>
    <dbReference type="NCBI Taxonomy" id="369723"/>
    <lineage>
        <taxon>Bacteria</taxon>
        <taxon>Bacillati</taxon>
        <taxon>Actinomycetota</taxon>
        <taxon>Actinomycetes</taxon>
        <taxon>Micromonosporales</taxon>
        <taxon>Micromonosporaceae</taxon>
        <taxon>Salinispora</taxon>
    </lineage>
</organism>
<dbReference type="ESTHER" id="salto-a4x8n2">
    <property type="family name" value="Thioesterase-YsfF-HD"/>
</dbReference>
<keyword evidence="2" id="KW-0378">Hydrolase</keyword>
<evidence type="ECO:0000259" key="1">
    <source>
        <dbReference type="Pfam" id="PF12697"/>
    </source>
</evidence>
<dbReference type="Proteomes" id="UP000000235">
    <property type="component" value="Chromosome"/>
</dbReference>
<dbReference type="STRING" id="369723.Strop_2791"/>
<dbReference type="GO" id="GO:0016787">
    <property type="term" value="F:hydrolase activity"/>
    <property type="evidence" value="ECO:0007669"/>
    <property type="project" value="UniProtKB-KW"/>
</dbReference>
<dbReference type="PANTHER" id="PTHR43798">
    <property type="entry name" value="MONOACYLGLYCEROL LIPASE"/>
    <property type="match status" value="1"/>
</dbReference>
<dbReference type="InterPro" id="IPR050266">
    <property type="entry name" value="AB_hydrolase_sf"/>
</dbReference>
<gene>
    <name evidence="2" type="ordered locus">Strop_2791</name>
</gene>